<sequence length="95" mass="11043">MALRSNRILRKYTPYYSRVRVTEGSDSDVAMRSSGSYLSSSFTWLHRAFSNGSAHTRVPLSESPKRELRMRSTTKVGRQHGQSQKLKKHISKLWW</sequence>
<feature type="compositionally biased region" description="Basic residues" evidence="1">
    <location>
        <begin position="85"/>
        <end position="95"/>
    </location>
</feature>
<reference evidence="2 4" key="1">
    <citation type="journal article" date="2008" name="Science">
        <title>The Physcomitrella genome reveals evolutionary insights into the conquest of land by plants.</title>
        <authorList>
            <person name="Rensing S."/>
            <person name="Lang D."/>
            <person name="Zimmer A."/>
            <person name="Terry A."/>
            <person name="Salamov A."/>
            <person name="Shapiro H."/>
            <person name="Nishiyama T."/>
            <person name="Perroud P.-F."/>
            <person name="Lindquist E."/>
            <person name="Kamisugi Y."/>
            <person name="Tanahashi T."/>
            <person name="Sakakibara K."/>
            <person name="Fujita T."/>
            <person name="Oishi K."/>
            <person name="Shin-I T."/>
            <person name="Kuroki Y."/>
            <person name="Toyoda A."/>
            <person name="Suzuki Y."/>
            <person name="Hashimoto A."/>
            <person name="Yamaguchi K."/>
            <person name="Sugano A."/>
            <person name="Kohara Y."/>
            <person name="Fujiyama A."/>
            <person name="Anterola A."/>
            <person name="Aoki S."/>
            <person name="Ashton N."/>
            <person name="Barbazuk W.B."/>
            <person name="Barker E."/>
            <person name="Bennetzen J."/>
            <person name="Bezanilla M."/>
            <person name="Blankenship R."/>
            <person name="Cho S.H."/>
            <person name="Dutcher S."/>
            <person name="Estelle M."/>
            <person name="Fawcett J.A."/>
            <person name="Gundlach H."/>
            <person name="Hanada K."/>
            <person name="Heyl A."/>
            <person name="Hicks K.A."/>
            <person name="Hugh J."/>
            <person name="Lohr M."/>
            <person name="Mayer K."/>
            <person name="Melkozernov A."/>
            <person name="Murata T."/>
            <person name="Nelson D."/>
            <person name="Pils B."/>
            <person name="Prigge M."/>
            <person name="Reiss B."/>
            <person name="Renner T."/>
            <person name="Rombauts S."/>
            <person name="Rushton P."/>
            <person name="Sanderfoot A."/>
            <person name="Schween G."/>
            <person name="Shiu S.-H."/>
            <person name="Stueber K."/>
            <person name="Theodoulou F.L."/>
            <person name="Tu H."/>
            <person name="Van de Peer Y."/>
            <person name="Verrier P.J."/>
            <person name="Waters E."/>
            <person name="Wood A."/>
            <person name="Yang L."/>
            <person name="Cove D."/>
            <person name="Cuming A."/>
            <person name="Hasebe M."/>
            <person name="Lucas S."/>
            <person name="Mishler D.B."/>
            <person name="Reski R."/>
            <person name="Grigoriev I."/>
            <person name="Quatrano R.S."/>
            <person name="Boore J.L."/>
        </authorList>
    </citation>
    <scope>NUCLEOTIDE SEQUENCE [LARGE SCALE GENOMIC DNA]</scope>
    <source>
        <strain evidence="3 4">cv. Gransden 2004</strain>
    </source>
</reference>
<proteinExistence type="predicted"/>
<protein>
    <submittedName>
        <fullName evidence="2 3">Uncharacterized protein</fullName>
    </submittedName>
</protein>
<keyword evidence="4" id="KW-1185">Reference proteome</keyword>
<organism evidence="2">
    <name type="scientific">Physcomitrium patens</name>
    <name type="common">Spreading-leaved earth moss</name>
    <name type="synonym">Physcomitrella patens</name>
    <dbReference type="NCBI Taxonomy" id="3218"/>
    <lineage>
        <taxon>Eukaryota</taxon>
        <taxon>Viridiplantae</taxon>
        <taxon>Streptophyta</taxon>
        <taxon>Embryophyta</taxon>
        <taxon>Bryophyta</taxon>
        <taxon>Bryophytina</taxon>
        <taxon>Bryopsida</taxon>
        <taxon>Funariidae</taxon>
        <taxon>Funariales</taxon>
        <taxon>Funariaceae</taxon>
        <taxon>Physcomitrium</taxon>
    </lineage>
</organism>
<dbReference type="Gramene" id="Pp3c21_9570V3.1">
    <property type="protein sequence ID" value="PAC:32916257.CDS.1"/>
    <property type="gene ID" value="Pp3c21_9570"/>
</dbReference>
<evidence type="ECO:0000313" key="3">
    <source>
        <dbReference type="EnsemblPlants" id="PAC:32916257.CDS.1"/>
    </source>
</evidence>
<feature type="compositionally biased region" description="Polar residues" evidence="1">
    <location>
        <begin position="71"/>
        <end position="84"/>
    </location>
</feature>
<evidence type="ECO:0000313" key="2">
    <source>
        <dbReference type="EMBL" id="PNR31816.1"/>
    </source>
</evidence>
<dbReference type="EMBL" id="ABEU02000021">
    <property type="protein sequence ID" value="PNR31816.1"/>
    <property type="molecule type" value="Genomic_DNA"/>
</dbReference>
<dbReference type="AlphaFoldDB" id="A0A2K1IRB1"/>
<dbReference type="EnsemblPlants" id="Pp3c21_9570V3.1">
    <property type="protein sequence ID" value="PAC:32916257.CDS.1"/>
    <property type="gene ID" value="Pp3c21_9570"/>
</dbReference>
<name>A0A2K1IRB1_PHYPA</name>
<evidence type="ECO:0000313" key="4">
    <source>
        <dbReference type="Proteomes" id="UP000006727"/>
    </source>
</evidence>
<gene>
    <name evidence="2" type="ORF">PHYPA_025939</name>
</gene>
<evidence type="ECO:0000256" key="1">
    <source>
        <dbReference type="SAM" id="MobiDB-lite"/>
    </source>
</evidence>
<dbReference type="Proteomes" id="UP000006727">
    <property type="component" value="Chromosome 21"/>
</dbReference>
<reference evidence="2 4" key="2">
    <citation type="journal article" date="2018" name="Plant J.">
        <title>The Physcomitrella patens chromosome-scale assembly reveals moss genome structure and evolution.</title>
        <authorList>
            <person name="Lang D."/>
            <person name="Ullrich K.K."/>
            <person name="Murat F."/>
            <person name="Fuchs J."/>
            <person name="Jenkins J."/>
            <person name="Haas F.B."/>
            <person name="Piednoel M."/>
            <person name="Gundlach H."/>
            <person name="Van Bel M."/>
            <person name="Meyberg R."/>
            <person name="Vives C."/>
            <person name="Morata J."/>
            <person name="Symeonidi A."/>
            <person name="Hiss M."/>
            <person name="Muchero W."/>
            <person name="Kamisugi Y."/>
            <person name="Saleh O."/>
            <person name="Blanc G."/>
            <person name="Decker E.L."/>
            <person name="van Gessel N."/>
            <person name="Grimwood J."/>
            <person name="Hayes R.D."/>
            <person name="Graham S.W."/>
            <person name="Gunter L.E."/>
            <person name="McDaniel S.F."/>
            <person name="Hoernstein S.N.W."/>
            <person name="Larsson A."/>
            <person name="Li F.W."/>
            <person name="Perroud P.F."/>
            <person name="Phillips J."/>
            <person name="Ranjan P."/>
            <person name="Rokshar D.S."/>
            <person name="Rothfels C.J."/>
            <person name="Schneider L."/>
            <person name="Shu S."/>
            <person name="Stevenson D.W."/>
            <person name="Thummler F."/>
            <person name="Tillich M."/>
            <person name="Villarreal Aguilar J.C."/>
            <person name="Widiez T."/>
            <person name="Wong G.K."/>
            <person name="Wymore A."/>
            <person name="Zhang Y."/>
            <person name="Zimmer A.D."/>
            <person name="Quatrano R.S."/>
            <person name="Mayer K.F.X."/>
            <person name="Goodstein D."/>
            <person name="Casacuberta J.M."/>
            <person name="Vandepoele K."/>
            <person name="Reski R."/>
            <person name="Cuming A.C."/>
            <person name="Tuskan G.A."/>
            <person name="Maumus F."/>
            <person name="Salse J."/>
            <person name="Schmutz J."/>
            <person name="Rensing S.A."/>
        </authorList>
    </citation>
    <scope>NUCLEOTIDE SEQUENCE [LARGE SCALE GENOMIC DNA]</scope>
    <source>
        <strain evidence="3 4">cv. Gransden 2004</strain>
    </source>
</reference>
<feature type="region of interest" description="Disordered" evidence="1">
    <location>
        <begin position="55"/>
        <end position="95"/>
    </location>
</feature>
<dbReference type="PaxDb" id="3218-PP1S353_12V6.1"/>
<reference evidence="3" key="3">
    <citation type="submission" date="2020-12" db="UniProtKB">
        <authorList>
            <consortium name="EnsemblPlants"/>
        </authorList>
    </citation>
    <scope>IDENTIFICATION</scope>
</reference>
<accession>A0A2K1IRB1</accession>